<dbReference type="SMART" id="SM00195">
    <property type="entry name" value="DSPc"/>
    <property type="match status" value="1"/>
</dbReference>
<accession>A0A0J0XSJ2</accession>
<dbReference type="EMBL" id="KQ087189">
    <property type="protein sequence ID" value="KLT44061.1"/>
    <property type="molecule type" value="Genomic_DNA"/>
</dbReference>
<feature type="region of interest" description="Disordered" evidence="5">
    <location>
        <begin position="196"/>
        <end position="215"/>
    </location>
</feature>
<dbReference type="PROSITE" id="PS50056">
    <property type="entry name" value="TYR_PHOSPHATASE_2"/>
    <property type="match status" value="1"/>
</dbReference>
<dbReference type="PANTHER" id="PTHR10159">
    <property type="entry name" value="DUAL SPECIFICITY PROTEIN PHOSPHATASE"/>
    <property type="match status" value="1"/>
</dbReference>
<sequence length="722" mass="76290">MLCVQSPISPITTLSPLSPHFSARFRPSTPRSPRPSLATLPILSTTAAAAAAAAPSSPSSVLGKRPRSRPTTPHHPPRLTINGPSPIKRSRSTQAEPIDVDLPTVGVDSSRAIASESLAAPSTTPALHLSKARLRGRGLLRLNIPLTATMTHASSSPSPGGSHMLSISTTPNESTLTPGLVQSMQGVHLSPRKESAFATTTTTTTTTTPFPPVLSLKRSNPKGLSLSLAASFHNTASSDSTPTPSVTCSTAVSPNPMGGGETPMTPGPPRTPALKTSSLGRATMKTGRRPSLLSLITTNAPPLALNDPAALVPPTPSIASYPYGSLRSRGHTRMRSAGAQLAAYAHQTEIDPRVSQSAYPGPRGSFAVIDERSCSTTAHAATAAAAAAAAAAAVSTSPSSSMPGMSPSTSNSSNSATDSASSTPSTSPPLQISSEERELTYPSLLALEPYSDGPIEIIPGVWLGAEDSVWHWDSWARGKSSVAIANVAQEIENPFDPNTSVDTWDWPSNARGKPKIALSAHENEGQPRVEYAHLRWSHGEGGLADLPDSATLDELVNSPTYTGADRDQNWRFWEAIRWLEIRRRAGMPVLIHCQCGVSRSATLIVAYVMTLAAAGVAPQRIGHLKTMQDAYDYVKGKSPWIGPNVSLVFQLVEYARNLSTLLSAHVNGGGKKWATQWPTLVDIESEDAWAARRREFGDDSEGTDAEARALDEAMVARLHARE</sequence>
<dbReference type="InterPro" id="IPR000387">
    <property type="entry name" value="Tyr_Pase_dom"/>
</dbReference>
<feature type="domain" description="Tyrosine specific protein phosphatases" evidence="6">
    <location>
        <begin position="570"/>
        <end position="639"/>
    </location>
</feature>
<dbReference type="GO" id="GO:0033550">
    <property type="term" value="F:MAP kinase tyrosine phosphatase activity"/>
    <property type="evidence" value="ECO:0007669"/>
    <property type="project" value="TreeGrafter"/>
</dbReference>
<evidence type="ECO:0000256" key="3">
    <source>
        <dbReference type="ARBA" id="ARBA00022801"/>
    </source>
</evidence>
<dbReference type="GO" id="GO:0005737">
    <property type="term" value="C:cytoplasm"/>
    <property type="evidence" value="ECO:0007669"/>
    <property type="project" value="TreeGrafter"/>
</dbReference>
<feature type="compositionally biased region" description="Low complexity" evidence="5">
    <location>
        <begin position="22"/>
        <end position="37"/>
    </location>
</feature>
<evidence type="ECO:0000256" key="2">
    <source>
        <dbReference type="ARBA" id="ARBA00013064"/>
    </source>
</evidence>
<evidence type="ECO:0000256" key="5">
    <source>
        <dbReference type="SAM" id="MobiDB-lite"/>
    </source>
</evidence>
<dbReference type="OrthoDB" id="2017893at2759"/>
<feature type="compositionally biased region" description="Low complexity" evidence="5">
    <location>
        <begin position="396"/>
        <end position="433"/>
    </location>
</feature>
<dbReference type="GO" id="GO:0043409">
    <property type="term" value="P:negative regulation of MAPK cascade"/>
    <property type="evidence" value="ECO:0007669"/>
    <property type="project" value="TreeGrafter"/>
</dbReference>
<evidence type="ECO:0000259" key="6">
    <source>
        <dbReference type="PROSITE" id="PS50056"/>
    </source>
</evidence>
<dbReference type="InterPro" id="IPR029021">
    <property type="entry name" value="Prot-tyrosine_phosphatase-like"/>
</dbReference>
<feature type="region of interest" description="Disordered" evidence="5">
    <location>
        <begin position="49"/>
        <end position="100"/>
    </location>
</feature>
<dbReference type="PROSITE" id="PS00383">
    <property type="entry name" value="TYR_PHOSPHATASE_1"/>
    <property type="match status" value="1"/>
</dbReference>
<evidence type="ECO:0000313" key="8">
    <source>
        <dbReference type="Proteomes" id="UP000053611"/>
    </source>
</evidence>
<dbReference type="AlphaFoldDB" id="A0A0J0XSJ2"/>
<dbReference type="SUPFAM" id="SSF52799">
    <property type="entry name" value="(Phosphotyrosine protein) phosphatases II"/>
    <property type="match status" value="1"/>
</dbReference>
<feature type="compositionally biased region" description="Low complexity" evidence="5">
    <location>
        <begin position="199"/>
        <end position="208"/>
    </location>
</feature>
<feature type="region of interest" description="Disordered" evidence="5">
    <location>
        <begin position="396"/>
        <end position="435"/>
    </location>
</feature>
<keyword evidence="8" id="KW-1185">Reference proteome</keyword>
<gene>
    <name evidence="7" type="ORF">CC85DRAFT_300744</name>
</gene>
<dbReference type="Pfam" id="PF00782">
    <property type="entry name" value="DSPc"/>
    <property type="match status" value="1"/>
</dbReference>
<dbReference type="InterPro" id="IPR000340">
    <property type="entry name" value="Dual-sp_phosphatase_cat-dom"/>
</dbReference>
<keyword evidence="4" id="KW-0904">Protein phosphatase</keyword>
<evidence type="ECO:0000256" key="4">
    <source>
        <dbReference type="ARBA" id="ARBA00022912"/>
    </source>
</evidence>
<dbReference type="GO" id="GO:0017017">
    <property type="term" value="F:MAP kinase tyrosine/serine/threonine phosphatase activity"/>
    <property type="evidence" value="ECO:0007669"/>
    <property type="project" value="TreeGrafter"/>
</dbReference>
<evidence type="ECO:0000313" key="7">
    <source>
        <dbReference type="EMBL" id="KLT44061.1"/>
    </source>
</evidence>
<dbReference type="InterPro" id="IPR016130">
    <property type="entry name" value="Tyr_Pase_AS"/>
</dbReference>
<dbReference type="EC" id="3.1.3.48" evidence="2"/>
<feature type="region of interest" description="Disordered" evidence="5">
    <location>
        <begin position="235"/>
        <end position="279"/>
    </location>
</feature>
<dbReference type="GeneID" id="28985836"/>
<feature type="compositionally biased region" description="Polar residues" evidence="5">
    <location>
        <begin position="235"/>
        <end position="253"/>
    </location>
</feature>
<dbReference type="PANTHER" id="PTHR10159:SF519">
    <property type="entry name" value="DUAL SPECIFICITY PROTEIN PHOSPHATASE MPK3"/>
    <property type="match status" value="1"/>
</dbReference>
<dbReference type="InterPro" id="IPR020422">
    <property type="entry name" value="TYR_PHOSPHATASE_DUAL_dom"/>
</dbReference>
<feature type="compositionally biased region" description="Low complexity" evidence="5">
    <location>
        <begin position="49"/>
        <end position="60"/>
    </location>
</feature>
<keyword evidence="3" id="KW-0378">Hydrolase</keyword>
<dbReference type="Proteomes" id="UP000053611">
    <property type="component" value="Unassembled WGS sequence"/>
</dbReference>
<evidence type="ECO:0000256" key="1">
    <source>
        <dbReference type="ARBA" id="ARBA00008601"/>
    </source>
</evidence>
<feature type="region of interest" description="Disordered" evidence="5">
    <location>
        <begin position="15"/>
        <end position="37"/>
    </location>
</feature>
<dbReference type="RefSeq" id="XP_018280552.1">
    <property type="nucleotide sequence ID" value="XM_018425233.1"/>
</dbReference>
<dbReference type="GO" id="GO:0008330">
    <property type="term" value="F:protein tyrosine/threonine phosphatase activity"/>
    <property type="evidence" value="ECO:0007669"/>
    <property type="project" value="TreeGrafter"/>
</dbReference>
<dbReference type="Gene3D" id="3.90.190.10">
    <property type="entry name" value="Protein tyrosine phosphatase superfamily"/>
    <property type="match status" value="1"/>
</dbReference>
<dbReference type="STRING" id="879819.A0A0J0XSJ2"/>
<protein>
    <recommendedName>
        <fullName evidence="2">protein-tyrosine-phosphatase</fullName>
        <ecNumber evidence="2">3.1.3.48</ecNumber>
    </recommendedName>
</protein>
<proteinExistence type="inferred from homology"/>
<comment type="similarity">
    <text evidence="1">Belongs to the protein-tyrosine phosphatase family. Non-receptor class dual specificity subfamily.</text>
</comment>
<organism evidence="7 8">
    <name type="scientific">Cutaneotrichosporon oleaginosum</name>
    <dbReference type="NCBI Taxonomy" id="879819"/>
    <lineage>
        <taxon>Eukaryota</taxon>
        <taxon>Fungi</taxon>
        <taxon>Dikarya</taxon>
        <taxon>Basidiomycota</taxon>
        <taxon>Agaricomycotina</taxon>
        <taxon>Tremellomycetes</taxon>
        <taxon>Trichosporonales</taxon>
        <taxon>Trichosporonaceae</taxon>
        <taxon>Cutaneotrichosporon</taxon>
    </lineage>
</organism>
<reference evidence="7 8" key="1">
    <citation type="submission" date="2015-03" db="EMBL/GenBank/DDBJ databases">
        <title>Genomics and transcriptomics of the oil-accumulating basidiomycete yeast T. oleaginosus allow insights into substrate utilization and the diverse evolutionary trajectories of mating systems in fungi.</title>
        <authorList>
            <consortium name="DOE Joint Genome Institute"/>
            <person name="Kourist R."/>
            <person name="Kracht O."/>
            <person name="Bracharz F."/>
            <person name="Lipzen A."/>
            <person name="Nolan M."/>
            <person name="Ohm R."/>
            <person name="Grigoriev I."/>
            <person name="Sun S."/>
            <person name="Heitman J."/>
            <person name="Bruck T."/>
            <person name="Nowrousian M."/>
        </authorList>
    </citation>
    <scope>NUCLEOTIDE SEQUENCE [LARGE SCALE GENOMIC DNA]</scope>
    <source>
        <strain evidence="7 8">IBC0246</strain>
    </source>
</reference>
<name>A0A0J0XSJ2_9TREE</name>